<feature type="domain" description="Protein kinase" evidence="6">
    <location>
        <begin position="20"/>
        <end position="308"/>
    </location>
</feature>
<comment type="caution">
    <text evidence="7">The sequence shown here is derived from an EMBL/GenBank/DDBJ whole genome shotgun (WGS) entry which is preliminary data.</text>
</comment>
<dbReference type="AlphaFoldDB" id="S9P157"/>
<evidence type="ECO:0000256" key="5">
    <source>
        <dbReference type="SAM" id="MobiDB-lite"/>
    </source>
</evidence>
<dbReference type="InterPro" id="IPR011009">
    <property type="entry name" value="Kinase-like_dom_sf"/>
</dbReference>
<evidence type="ECO:0000256" key="4">
    <source>
        <dbReference type="ARBA" id="ARBA00022840"/>
    </source>
</evidence>
<dbReference type="Gene3D" id="3.30.200.20">
    <property type="entry name" value="Phosphorylase Kinase, domain 1"/>
    <property type="match status" value="1"/>
</dbReference>
<dbReference type="eggNOG" id="COG0515">
    <property type="taxonomic scope" value="Bacteria"/>
</dbReference>
<dbReference type="OrthoDB" id="5492792at2"/>
<keyword evidence="3 7" id="KW-0418">Kinase</keyword>
<keyword evidence="8" id="KW-1185">Reference proteome</keyword>
<keyword evidence="4" id="KW-0067">ATP-binding</keyword>
<dbReference type="PROSITE" id="PS00108">
    <property type="entry name" value="PROTEIN_KINASE_ST"/>
    <property type="match status" value="1"/>
</dbReference>
<dbReference type="PANTHER" id="PTHR43289">
    <property type="entry name" value="MITOGEN-ACTIVATED PROTEIN KINASE KINASE KINASE 20-RELATED"/>
    <property type="match status" value="1"/>
</dbReference>
<dbReference type="PROSITE" id="PS50011">
    <property type="entry name" value="PROTEIN_KINASE_DOM"/>
    <property type="match status" value="1"/>
</dbReference>
<gene>
    <name evidence="7" type="ORF">D187_007349</name>
</gene>
<name>S9P157_CYSF2</name>
<evidence type="ECO:0000256" key="2">
    <source>
        <dbReference type="ARBA" id="ARBA00022741"/>
    </source>
</evidence>
<sequence length="627" mass="68162">MTTHALHPDQLKPGDMVGPWLITQVLGRGGSSRVFKVERDGQSYSMKVALHPLSDSRAQLFEDKYPEEAYVEDKNAYRRLAREAAALFTYASHPNLLRVYGVDFWPSPSTGYAFLVTDYVDGDTWHEWRWRTPPHALRLARTFGEVVRTVGALHARGVYHRDLKAENILIRRADGRPFLIDFGTARLPGALTQTMGLPEGVLHLVPPELLAYARSQAWEKGKPFRGGASADLYALGVLLYQALTDLHPFNPELPDKELVAAIATVPPMAPHLLNPLAPRSLSDIAMKLLEKRPEDRYPSTEALLQALEAATEKGSTSPAWKVPLFPAEEGLDEAEEGLDEPPPQEEEEREPSPGWPEPEPEGPQEVQPLAEEREPQAASAAQGAPPPSPEESARQEPPAAAIPPRRAWSSRLLFGMVGLGVLGLALGVVLSSTLAPPPAALPPGPGRSAKGSPPMSTAPRSSSSSFLAAWLCATAGLGCPAVQVKPPEPADCPQQATEAMEALELRTASPLEAIIDINQPGRFGEEGVYQDGPITSRITRGDGNLPEGTLLHGQLWTGPGIDEDWGERKRPAVMGRFTQAVLPDGRKYPVCIVLGDRDGRIAVWEDSKPGAFLLSRNVPVSAVWRWP</sequence>
<evidence type="ECO:0000256" key="3">
    <source>
        <dbReference type="ARBA" id="ARBA00022777"/>
    </source>
</evidence>
<keyword evidence="2" id="KW-0547">Nucleotide-binding</keyword>
<feature type="compositionally biased region" description="Acidic residues" evidence="5">
    <location>
        <begin position="331"/>
        <end position="349"/>
    </location>
</feature>
<dbReference type="CDD" id="cd14014">
    <property type="entry name" value="STKc_PknB_like"/>
    <property type="match status" value="1"/>
</dbReference>
<evidence type="ECO:0000256" key="1">
    <source>
        <dbReference type="ARBA" id="ARBA00022679"/>
    </source>
</evidence>
<dbReference type="Proteomes" id="UP000011682">
    <property type="component" value="Unassembled WGS sequence"/>
</dbReference>
<dbReference type="EMBL" id="ANAH02000066">
    <property type="protein sequence ID" value="EPX56007.1"/>
    <property type="molecule type" value="Genomic_DNA"/>
</dbReference>
<feature type="compositionally biased region" description="Low complexity" evidence="5">
    <location>
        <begin position="452"/>
        <end position="461"/>
    </location>
</feature>
<accession>S9P157</accession>
<dbReference type="RefSeq" id="WP_002627587.1">
    <property type="nucleotide sequence ID" value="NZ_ANAH02000066.1"/>
</dbReference>
<evidence type="ECO:0000313" key="7">
    <source>
        <dbReference type="EMBL" id="EPX56007.1"/>
    </source>
</evidence>
<reference evidence="7" key="1">
    <citation type="submission" date="2013-05" db="EMBL/GenBank/DDBJ databases">
        <title>Genome assembly of Cystobacter fuscus DSM 2262.</title>
        <authorList>
            <person name="Sharma G."/>
            <person name="Khatri I."/>
            <person name="Kaur C."/>
            <person name="Mayilraj S."/>
            <person name="Subramanian S."/>
        </authorList>
    </citation>
    <scope>NUCLEOTIDE SEQUENCE [LARGE SCALE GENOMIC DNA]</scope>
    <source>
        <strain evidence="7">DSM 2262</strain>
    </source>
</reference>
<dbReference type="SUPFAM" id="SSF56112">
    <property type="entry name" value="Protein kinase-like (PK-like)"/>
    <property type="match status" value="1"/>
</dbReference>
<dbReference type="SMART" id="SM00220">
    <property type="entry name" value="S_TKc"/>
    <property type="match status" value="1"/>
</dbReference>
<dbReference type="InterPro" id="IPR008271">
    <property type="entry name" value="Ser/Thr_kinase_AS"/>
</dbReference>
<dbReference type="Gene3D" id="1.10.510.10">
    <property type="entry name" value="Transferase(Phosphotransferase) domain 1"/>
    <property type="match status" value="1"/>
</dbReference>
<feature type="region of interest" description="Disordered" evidence="5">
    <location>
        <begin position="440"/>
        <end position="461"/>
    </location>
</feature>
<evidence type="ECO:0000313" key="8">
    <source>
        <dbReference type="Proteomes" id="UP000011682"/>
    </source>
</evidence>
<feature type="region of interest" description="Disordered" evidence="5">
    <location>
        <begin position="331"/>
        <end position="402"/>
    </location>
</feature>
<dbReference type="GO" id="GO:0005524">
    <property type="term" value="F:ATP binding"/>
    <property type="evidence" value="ECO:0007669"/>
    <property type="project" value="UniProtKB-KW"/>
</dbReference>
<dbReference type="Pfam" id="PF00069">
    <property type="entry name" value="Pkinase"/>
    <property type="match status" value="1"/>
</dbReference>
<dbReference type="GO" id="GO:0004674">
    <property type="term" value="F:protein serine/threonine kinase activity"/>
    <property type="evidence" value="ECO:0007669"/>
    <property type="project" value="TreeGrafter"/>
</dbReference>
<dbReference type="PANTHER" id="PTHR43289:SF6">
    <property type="entry name" value="SERINE_THREONINE-PROTEIN KINASE NEKL-3"/>
    <property type="match status" value="1"/>
</dbReference>
<organism evidence="7 8">
    <name type="scientific">Cystobacter fuscus (strain ATCC 25194 / DSM 2262 / NBRC 100088 / M29)</name>
    <dbReference type="NCBI Taxonomy" id="1242864"/>
    <lineage>
        <taxon>Bacteria</taxon>
        <taxon>Pseudomonadati</taxon>
        <taxon>Myxococcota</taxon>
        <taxon>Myxococcia</taxon>
        <taxon>Myxococcales</taxon>
        <taxon>Cystobacterineae</taxon>
        <taxon>Archangiaceae</taxon>
        <taxon>Cystobacter</taxon>
    </lineage>
</organism>
<proteinExistence type="predicted"/>
<evidence type="ECO:0000259" key="6">
    <source>
        <dbReference type="PROSITE" id="PS50011"/>
    </source>
</evidence>
<protein>
    <submittedName>
        <fullName evidence="7">Serine/threonine-protein kinase</fullName>
    </submittedName>
</protein>
<keyword evidence="1" id="KW-0808">Transferase</keyword>
<dbReference type="InterPro" id="IPR000719">
    <property type="entry name" value="Prot_kinase_dom"/>
</dbReference>